<evidence type="ECO:0000313" key="2">
    <source>
        <dbReference type="Proteomes" id="UP001056386"/>
    </source>
</evidence>
<dbReference type="RefSeq" id="WP_252836710.1">
    <property type="nucleotide sequence ID" value="NZ_CP099587.1"/>
</dbReference>
<dbReference type="Proteomes" id="UP001056386">
    <property type="component" value="Chromosome 1"/>
</dbReference>
<dbReference type="EMBL" id="CP099587">
    <property type="protein sequence ID" value="USS44674.1"/>
    <property type="molecule type" value="Genomic_DNA"/>
</dbReference>
<keyword evidence="2" id="KW-1185">Reference proteome</keyword>
<sequence>MKQRSIVFTSLEVVATLRRDKTQMRLAIKLPHHNPLGEWEPTTIGGPNGGRTASGETVPVQGAIWHTRTGDSLICPLGQPGDRLWAREAFRFTAEFDGDSPARVAERCLDAGYREPWAPIRYEADGTKRHWEFTGAPPGRLRSARHMPIWASRLSLHVVGIRIERLQSISEADARAEAAPLEEHHTRGYCAGESRQPSIRAFRDAWDREHAARGYAWDANPWVWVISFRLAASAAAGE</sequence>
<gene>
    <name evidence="1" type="ORF">NFI99_23900</name>
</gene>
<accession>A0ABY5BDE3</accession>
<reference evidence="1" key="1">
    <citation type="submission" date="2022-06" db="EMBL/GenBank/DDBJ databases">
        <title>Draft genome sequence of Burkholderia glumae strain GR20004 isolated from rice panicle showing bacterial panicle blight.</title>
        <authorList>
            <person name="Choi S.Y."/>
            <person name="Lee Y.H."/>
        </authorList>
    </citation>
    <scope>NUCLEOTIDE SEQUENCE</scope>
    <source>
        <strain evidence="1">GR20004</strain>
    </source>
</reference>
<name>A0ABY5BDE3_BURGL</name>
<proteinExistence type="predicted"/>
<protein>
    <submittedName>
        <fullName evidence="1">Uncharacterized protein</fullName>
    </submittedName>
</protein>
<organism evidence="1 2">
    <name type="scientific">Burkholderia glumae</name>
    <name type="common">Pseudomonas glumae</name>
    <dbReference type="NCBI Taxonomy" id="337"/>
    <lineage>
        <taxon>Bacteria</taxon>
        <taxon>Pseudomonadati</taxon>
        <taxon>Pseudomonadota</taxon>
        <taxon>Betaproteobacteria</taxon>
        <taxon>Burkholderiales</taxon>
        <taxon>Burkholderiaceae</taxon>
        <taxon>Burkholderia</taxon>
    </lineage>
</organism>
<evidence type="ECO:0000313" key="1">
    <source>
        <dbReference type="EMBL" id="USS44674.1"/>
    </source>
</evidence>